<sequence length="96" mass="11074">MRFLPGFSYVITTTIPSSYHVLILPCPRHVSFEHFQYSPTSFTSMKTVPRAKPCLLRRRYVVHVRTASWHIFEDVVRTWPSVTGVLEANYGSGCRV</sequence>
<protein>
    <submittedName>
        <fullName evidence="1">Uncharacterized protein</fullName>
    </submittedName>
</protein>
<organism evidence="1 2">
    <name type="scientific">Dreissena polymorpha</name>
    <name type="common">Zebra mussel</name>
    <name type="synonym">Mytilus polymorpha</name>
    <dbReference type="NCBI Taxonomy" id="45954"/>
    <lineage>
        <taxon>Eukaryota</taxon>
        <taxon>Metazoa</taxon>
        <taxon>Spiralia</taxon>
        <taxon>Lophotrochozoa</taxon>
        <taxon>Mollusca</taxon>
        <taxon>Bivalvia</taxon>
        <taxon>Autobranchia</taxon>
        <taxon>Heteroconchia</taxon>
        <taxon>Euheterodonta</taxon>
        <taxon>Imparidentia</taxon>
        <taxon>Neoheterodontei</taxon>
        <taxon>Myida</taxon>
        <taxon>Dreissenoidea</taxon>
        <taxon>Dreissenidae</taxon>
        <taxon>Dreissena</taxon>
    </lineage>
</organism>
<dbReference type="AlphaFoldDB" id="A0A9D4E9Q1"/>
<accession>A0A9D4E9Q1</accession>
<keyword evidence="2" id="KW-1185">Reference proteome</keyword>
<reference evidence="1" key="2">
    <citation type="submission" date="2020-11" db="EMBL/GenBank/DDBJ databases">
        <authorList>
            <person name="McCartney M.A."/>
            <person name="Auch B."/>
            <person name="Kono T."/>
            <person name="Mallez S."/>
            <person name="Becker A."/>
            <person name="Gohl D.M."/>
            <person name="Silverstein K.A.T."/>
            <person name="Koren S."/>
            <person name="Bechman K.B."/>
            <person name="Herman A."/>
            <person name="Abrahante J.E."/>
            <person name="Garbe J."/>
        </authorList>
    </citation>
    <scope>NUCLEOTIDE SEQUENCE</scope>
    <source>
        <strain evidence="1">Duluth1</strain>
        <tissue evidence="1">Whole animal</tissue>
    </source>
</reference>
<proteinExistence type="predicted"/>
<name>A0A9D4E9Q1_DREPO</name>
<evidence type="ECO:0000313" key="2">
    <source>
        <dbReference type="Proteomes" id="UP000828390"/>
    </source>
</evidence>
<dbReference type="Proteomes" id="UP000828390">
    <property type="component" value="Unassembled WGS sequence"/>
</dbReference>
<gene>
    <name evidence="1" type="ORF">DPMN_176229</name>
</gene>
<evidence type="ECO:0000313" key="1">
    <source>
        <dbReference type="EMBL" id="KAH3774836.1"/>
    </source>
</evidence>
<reference evidence="1" key="1">
    <citation type="journal article" date="2019" name="bioRxiv">
        <title>The Genome of the Zebra Mussel, Dreissena polymorpha: A Resource for Invasive Species Research.</title>
        <authorList>
            <person name="McCartney M.A."/>
            <person name="Auch B."/>
            <person name="Kono T."/>
            <person name="Mallez S."/>
            <person name="Zhang Y."/>
            <person name="Obille A."/>
            <person name="Becker A."/>
            <person name="Abrahante J.E."/>
            <person name="Garbe J."/>
            <person name="Badalamenti J.P."/>
            <person name="Herman A."/>
            <person name="Mangelson H."/>
            <person name="Liachko I."/>
            <person name="Sullivan S."/>
            <person name="Sone E.D."/>
            <person name="Koren S."/>
            <person name="Silverstein K.A.T."/>
            <person name="Beckman K.B."/>
            <person name="Gohl D.M."/>
        </authorList>
    </citation>
    <scope>NUCLEOTIDE SEQUENCE</scope>
    <source>
        <strain evidence="1">Duluth1</strain>
        <tissue evidence="1">Whole animal</tissue>
    </source>
</reference>
<dbReference type="EMBL" id="JAIWYP010000009">
    <property type="protein sequence ID" value="KAH3774836.1"/>
    <property type="molecule type" value="Genomic_DNA"/>
</dbReference>
<comment type="caution">
    <text evidence="1">The sequence shown here is derived from an EMBL/GenBank/DDBJ whole genome shotgun (WGS) entry which is preliminary data.</text>
</comment>